<organism evidence="2 3">
    <name type="scientific">Vallitalea pronyensis</name>
    <dbReference type="NCBI Taxonomy" id="1348613"/>
    <lineage>
        <taxon>Bacteria</taxon>
        <taxon>Bacillati</taxon>
        <taxon>Bacillota</taxon>
        <taxon>Clostridia</taxon>
        <taxon>Lachnospirales</taxon>
        <taxon>Vallitaleaceae</taxon>
        <taxon>Vallitalea</taxon>
    </lineage>
</organism>
<dbReference type="EMBL" id="CP058649">
    <property type="protein sequence ID" value="QUI21311.1"/>
    <property type="molecule type" value="Genomic_DNA"/>
</dbReference>
<gene>
    <name evidence="2" type="ORF">HZI73_02980</name>
</gene>
<feature type="domain" description="Methyltransferase" evidence="1">
    <location>
        <begin position="40"/>
        <end position="132"/>
    </location>
</feature>
<evidence type="ECO:0000313" key="2">
    <source>
        <dbReference type="EMBL" id="QUI21311.1"/>
    </source>
</evidence>
<accession>A0A8J8SF78</accession>
<proteinExistence type="predicted"/>
<reference evidence="2" key="1">
    <citation type="submission" date="2020-07" db="EMBL/GenBank/DDBJ databases">
        <title>Vallitalea pronyensis genome.</title>
        <authorList>
            <person name="Postec A."/>
        </authorList>
    </citation>
    <scope>NUCLEOTIDE SEQUENCE</scope>
    <source>
        <strain evidence="2">FatNI3</strain>
    </source>
</reference>
<keyword evidence="3" id="KW-1185">Reference proteome</keyword>
<dbReference type="Gene3D" id="2.20.25.110">
    <property type="entry name" value="S-adenosyl-L-methionine-dependent methyltransferases"/>
    <property type="match status" value="1"/>
</dbReference>
<sequence length="267" mass="31273">MDLYETSALFNQNMSQQQQHKLMNFYKQVFKDYPIKTIHDCSIGAGGTTLPLAKLGYNLSGSDLSESLLNKAKENFKAAGYDIELYVSDFRTLHRVLPFTYDCIMSTGNSLPHINNDDIRNFVKSISCKINKNGLFFIDLRNWDKLLKERPIFNARDPLVMSEKQHTSLYQIWNWHDDQSVDFIFATSTDKNGQHESISFTQAPPYYPLRYKDYKKILNDHHFEIKACFDVDYLWMSAKKQNNSVPKDFEKDFWQINWYAILAQKVA</sequence>
<dbReference type="InterPro" id="IPR041698">
    <property type="entry name" value="Methyltransf_25"/>
</dbReference>
<dbReference type="Pfam" id="PF13649">
    <property type="entry name" value="Methyltransf_25"/>
    <property type="match status" value="1"/>
</dbReference>
<keyword evidence="2" id="KW-0489">Methyltransferase</keyword>
<dbReference type="AlphaFoldDB" id="A0A8J8SF78"/>
<dbReference type="Gene3D" id="3.40.50.150">
    <property type="entry name" value="Vaccinia Virus protein VP39"/>
    <property type="match status" value="1"/>
</dbReference>
<dbReference type="Proteomes" id="UP000683246">
    <property type="component" value="Chromosome"/>
</dbReference>
<name>A0A8J8SF78_9FIRM</name>
<evidence type="ECO:0000313" key="3">
    <source>
        <dbReference type="Proteomes" id="UP000683246"/>
    </source>
</evidence>
<keyword evidence="2" id="KW-0808">Transferase</keyword>
<protein>
    <submittedName>
        <fullName evidence="2">Class I SAM-dependent methyltransferase</fullName>
    </submittedName>
</protein>
<dbReference type="SUPFAM" id="SSF53335">
    <property type="entry name" value="S-adenosyl-L-methionine-dependent methyltransferases"/>
    <property type="match status" value="1"/>
</dbReference>
<dbReference type="KEGG" id="vpy:HZI73_02980"/>
<evidence type="ECO:0000259" key="1">
    <source>
        <dbReference type="Pfam" id="PF13649"/>
    </source>
</evidence>
<dbReference type="GO" id="GO:0008168">
    <property type="term" value="F:methyltransferase activity"/>
    <property type="evidence" value="ECO:0007669"/>
    <property type="project" value="UniProtKB-KW"/>
</dbReference>
<dbReference type="GO" id="GO:0032259">
    <property type="term" value="P:methylation"/>
    <property type="evidence" value="ECO:0007669"/>
    <property type="project" value="UniProtKB-KW"/>
</dbReference>
<dbReference type="RefSeq" id="WP_212696777.1">
    <property type="nucleotide sequence ID" value="NZ_CP058649.1"/>
</dbReference>
<dbReference type="InterPro" id="IPR029063">
    <property type="entry name" value="SAM-dependent_MTases_sf"/>
</dbReference>